<reference evidence="9 10" key="1">
    <citation type="submission" date="2024-10" db="EMBL/GenBank/DDBJ databases">
        <authorList>
            <person name="Kim D."/>
        </authorList>
    </citation>
    <scope>NUCLEOTIDE SEQUENCE [LARGE SCALE GENOMIC DNA]</scope>
    <source>
        <strain evidence="9">Taebaek</strain>
    </source>
</reference>
<evidence type="ECO:0000256" key="6">
    <source>
        <dbReference type="ARBA" id="ARBA00024034"/>
    </source>
</evidence>
<dbReference type="Pfam" id="PF22935">
    <property type="entry name" value="RM44_endonuclase"/>
    <property type="match status" value="1"/>
</dbReference>
<keyword evidence="3" id="KW-0689">Ribosomal protein</keyword>
<feature type="domain" description="RNase III" evidence="8">
    <location>
        <begin position="90"/>
        <end position="230"/>
    </location>
</feature>
<evidence type="ECO:0000313" key="9">
    <source>
        <dbReference type="EMBL" id="KAL3101888.1"/>
    </source>
</evidence>
<sequence length="413" mass="47048">MLSKCLRPSIFGCFNCALQNVSSAGLLINSVRHAGTAEHWRRAYLKDLYNRRQMAGPEPLRGRASEDNWNYPSEISALSHRLHIPDMDNALIVQALTDKSYFTRNDLDDEAMGDDGPLTTEVARDKSNDQLVEKGMPLFRHIVLTYLRAHWPLAPEEFIIAVATRIAPTSALAELATQLGLHHVVRTAEFPPTQQTLQSTLLALVGAMDVAKARDFVRRFVLPRLYEVPLEDVLPFRQPFAVLGDYLRKWQGATDIEPRTIGSGAVMTATPFYEVAIYVDKQQIVGQSGGEFPWVALDLAAQNGLLRLWRVADHPRVFPFKFEEVYATRFEQAQQRNHRLSDICGENTDLSLYTPEELARDPIDMVDMCNQYYTKIRPDVGIPLRRRQRHKFSRGTISRLSRRFLVKPTIFNI</sequence>
<proteinExistence type="inferred from homology"/>
<protein>
    <recommendedName>
        <fullName evidence="7">Large ribosomal subunit protein mL44</fullName>
    </recommendedName>
</protein>
<organism evidence="9 10">
    <name type="scientific">Heterodera schachtii</name>
    <name type="common">Sugarbeet cyst nematode worm</name>
    <name type="synonym">Tylenchus schachtii</name>
    <dbReference type="NCBI Taxonomy" id="97005"/>
    <lineage>
        <taxon>Eukaryota</taxon>
        <taxon>Metazoa</taxon>
        <taxon>Ecdysozoa</taxon>
        <taxon>Nematoda</taxon>
        <taxon>Chromadorea</taxon>
        <taxon>Rhabditida</taxon>
        <taxon>Tylenchina</taxon>
        <taxon>Tylenchomorpha</taxon>
        <taxon>Tylenchoidea</taxon>
        <taxon>Heteroderidae</taxon>
        <taxon>Heteroderinae</taxon>
        <taxon>Heterodera</taxon>
    </lineage>
</organism>
<comment type="similarity">
    <text evidence="6">Belongs to the ribonuclease III family. Mitochondrion-specific ribosomal protein mL44 subfamily.</text>
</comment>
<evidence type="ECO:0000259" key="8">
    <source>
        <dbReference type="SMART" id="SM00535"/>
    </source>
</evidence>
<evidence type="ECO:0000256" key="2">
    <source>
        <dbReference type="ARBA" id="ARBA00022946"/>
    </source>
</evidence>
<dbReference type="InterPro" id="IPR036389">
    <property type="entry name" value="RNase_III_sf"/>
</dbReference>
<dbReference type="InterPro" id="IPR000999">
    <property type="entry name" value="RNase_III_dom"/>
</dbReference>
<evidence type="ECO:0000256" key="4">
    <source>
        <dbReference type="ARBA" id="ARBA00023128"/>
    </source>
</evidence>
<dbReference type="EMBL" id="JBICCN010000026">
    <property type="protein sequence ID" value="KAL3101888.1"/>
    <property type="molecule type" value="Genomic_DNA"/>
</dbReference>
<keyword evidence="2" id="KW-0809">Transit peptide</keyword>
<name>A0ABD2KGM3_HETSC</name>
<evidence type="ECO:0000256" key="1">
    <source>
        <dbReference type="ARBA" id="ARBA00004173"/>
    </source>
</evidence>
<dbReference type="SUPFAM" id="SSF69065">
    <property type="entry name" value="RNase III domain-like"/>
    <property type="match status" value="1"/>
</dbReference>
<dbReference type="AlphaFoldDB" id="A0ABD2KGM3"/>
<gene>
    <name evidence="9" type="ORF">niasHS_003297</name>
</gene>
<evidence type="ECO:0000256" key="7">
    <source>
        <dbReference type="ARBA" id="ARBA00035187"/>
    </source>
</evidence>
<keyword evidence="4" id="KW-0496">Mitochondrion</keyword>
<keyword evidence="10" id="KW-1185">Reference proteome</keyword>
<dbReference type="GO" id="GO:0005739">
    <property type="term" value="C:mitochondrion"/>
    <property type="evidence" value="ECO:0007669"/>
    <property type="project" value="UniProtKB-SubCell"/>
</dbReference>
<keyword evidence="5" id="KW-0687">Ribonucleoprotein</keyword>
<dbReference type="InterPro" id="IPR044444">
    <property type="entry name" value="Ribosomal_mL44_DSRM_metazoa"/>
</dbReference>
<dbReference type="Proteomes" id="UP001620645">
    <property type="component" value="Unassembled WGS sequence"/>
</dbReference>
<dbReference type="GO" id="GO:0005840">
    <property type="term" value="C:ribosome"/>
    <property type="evidence" value="ECO:0007669"/>
    <property type="project" value="UniProtKB-KW"/>
</dbReference>
<dbReference type="SMART" id="SM00535">
    <property type="entry name" value="RIBOc"/>
    <property type="match status" value="1"/>
</dbReference>
<comment type="subcellular location">
    <subcellularLocation>
        <location evidence="1">Mitochondrion</location>
    </subcellularLocation>
</comment>
<dbReference type="GO" id="GO:1990904">
    <property type="term" value="C:ribonucleoprotein complex"/>
    <property type="evidence" value="ECO:0007669"/>
    <property type="project" value="UniProtKB-KW"/>
</dbReference>
<evidence type="ECO:0000313" key="10">
    <source>
        <dbReference type="Proteomes" id="UP001620645"/>
    </source>
</evidence>
<evidence type="ECO:0000256" key="3">
    <source>
        <dbReference type="ARBA" id="ARBA00022980"/>
    </source>
</evidence>
<evidence type="ECO:0000256" key="5">
    <source>
        <dbReference type="ARBA" id="ARBA00023274"/>
    </source>
</evidence>
<comment type="caution">
    <text evidence="9">The sequence shown here is derived from an EMBL/GenBank/DDBJ whole genome shotgun (WGS) entry which is preliminary data.</text>
</comment>
<dbReference type="InterPro" id="IPR055189">
    <property type="entry name" value="RM44_endonuclase"/>
</dbReference>
<dbReference type="Pfam" id="PF22892">
    <property type="entry name" value="DSRM_MRPL44"/>
    <property type="match status" value="1"/>
</dbReference>
<accession>A0ABD2KGM3</accession>
<dbReference type="Gene3D" id="1.10.1520.10">
    <property type="entry name" value="Ribonuclease III domain"/>
    <property type="match status" value="1"/>
</dbReference>